<evidence type="ECO:0000313" key="3">
    <source>
        <dbReference type="Proteomes" id="UP000053558"/>
    </source>
</evidence>
<dbReference type="OMA" id="NQGIRDN"/>
<dbReference type="KEGG" id="cput:CONPUDRAFT_153805"/>
<dbReference type="AlphaFoldDB" id="A0A5M3MR94"/>
<feature type="compositionally biased region" description="Polar residues" evidence="1">
    <location>
        <begin position="67"/>
        <end position="81"/>
    </location>
</feature>
<feature type="compositionally biased region" description="Polar residues" evidence="1">
    <location>
        <begin position="16"/>
        <end position="34"/>
    </location>
</feature>
<accession>A0A5M3MR94</accession>
<dbReference type="EMBL" id="JH711578">
    <property type="protein sequence ID" value="EIW81254.1"/>
    <property type="molecule type" value="Genomic_DNA"/>
</dbReference>
<comment type="caution">
    <text evidence="2">The sequence shown here is derived from an EMBL/GenBank/DDBJ whole genome shotgun (WGS) entry which is preliminary data.</text>
</comment>
<keyword evidence="3" id="KW-1185">Reference proteome</keyword>
<protein>
    <submittedName>
        <fullName evidence="2">Uncharacterized protein</fullName>
    </submittedName>
</protein>
<feature type="region of interest" description="Disordered" evidence="1">
    <location>
        <begin position="1"/>
        <end position="128"/>
    </location>
</feature>
<dbReference type="Proteomes" id="UP000053558">
    <property type="component" value="Unassembled WGS sequence"/>
</dbReference>
<dbReference type="GeneID" id="19203171"/>
<feature type="compositionally biased region" description="Basic and acidic residues" evidence="1">
    <location>
        <begin position="1"/>
        <end position="13"/>
    </location>
</feature>
<reference evidence="3" key="1">
    <citation type="journal article" date="2012" name="Science">
        <title>The Paleozoic origin of enzymatic lignin decomposition reconstructed from 31 fungal genomes.</title>
        <authorList>
            <person name="Floudas D."/>
            <person name="Binder M."/>
            <person name="Riley R."/>
            <person name="Barry K."/>
            <person name="Blanchette R.A."/>
            <person name="Henrissat B."/>
            <person name="Martinez A.T."/>
            <person name="Otillar R."/>
            <person name="Spatafora J.W."/>
            <person name="Yadav J.S."/>
            <person name="Aerts A."/>
            <person name="Benoit I."/>
            <person name="Boyd A."/>
            <person name="Carlson A."/>
            <person name="Copeland A."/>
            <person name="Coutinho P.M."/>
            <person name="de Vries R.P."/>
            <person name="Ferreira P."/>
            <person name="Findley K."/>
            <person name="Foster B."/>
            <person name="Gaskell J."/>
            <person name="Glotzer D."/>
            <person name="Gorecki P."/>
            <person name="Heitman J."/>
            <person name="Hesse C."/>
            <person name="Hori C."/>
            <person name="Igarashi K."/>
            <person name="Jurgens J.A."/>
            <person name="Kallen N."/>
            <person name="Kersten P."/>
            <person name="Kohler A."/>
            <person name="Kuees U."/>
            <person name="Kumar T.K.A."/>
            <person name="Kuo A."/>
            <person name="LaButti K."/>
            <person name="Larrondo L.F."/>
            <person name="Lindquist E."/>
            <person name="Ling A."/>
            <person name="Lombard V."/>
            <person name="Lucas S."/>
            <person name="Lundell T."/>
            <person name="Martin R."/>
            <person name="McLaughlin D.J."/>
            <person name="Morgenstern I."/>
            <person name="Morin E."/>
            <person name="Murat C."/>
            <person name="Nagy L.G."/>
            <person name="Nolan M."/>
            <person name="Ohm R.A."/>
            <person name="Patyshakuliyeva A."/>
            <person name="Rokas A."/>
            <person name="Ruiz-Duenas F.J."/>
            <person name="Sabat G."/>
            <person name="Salamov A."/>
            <person name="Samejima M."/>
            <person name="Schmutz J."/>
            <person name="Slot J.C."/>
            <person name="St John F."/>
            <person name="Stenlid J."/>
            <person name="Sun H."/>
            <person name="Sun S."/>
            <person name="Syed K."/>
            <person name="Tsang A."/>
            <person name="Wiebenga A."/>
            <person name="Young D."/>
            <person name="Pisabarro A."/>
            <person name="Eastwood D.C."/>
            <person name="Martin F."/>
            <person name="Cullen D."/>
            <person name="Grigoriev I.V."/>
            <person name="Hibbett D.S."/>
        </authorList>
    </citation>
    <scope>NUCLEOTIDE SEQUENCE [LARGE SCALE GENOMIC DNA]</scope>
    <source>
        <strain evidence="3">RWD-64-598 SS2</strain>
    </source>
</reference>
<proteinExistence type="predicted"/>
<sequence>MSHVQTDQRHSLEGKNLSTRQTDYTDPSSQSNQGIRDGRPEGRQPESAPIQVDTYVDNDAAAPQPPVTASSTLTGANSAEVSETIGKPGQGMSSKELRHDGQPGRKRHAEGVDQFGTHALPSEESGVQ</sequence>
<organism evidence="2 3">
    <name type="scientific">Coniophora puteana (strain RWD-64-598)</name>
    <name type="common">Brown rot fungus</name>
    <dbReference type="NCBI Taxonomy" id="741705"/>
    <lineage>
        <taxon>Eukaryota</taxon>
        <taxon>Fungi</taxon>
        <taxon>Dikarya</taxon>
        <taxon>Basidiomycota</taxon>
        <taxon>Agaricomycotina</taxon>
        <taxon>Agaricomycetes</taxon>
        <taxon>Agaricomycetidae</taxon>
        <taxon>Boletales</taxon>
        <taxon>Coniophorineae</taxon>
        <taxon>Coniophoraceae</taxon>
        <taxon>Coniophora</taxon>
    </lineage>
</organism>
<evidence type="ECO:0000256" key="1">
    <source>
        <dbReference type="SAM" id="MobiDB-lite"/>
    </source>
</evidence>
<name>A0A5M3MR94_CONPW</name>
<evidence type="ECO:0000313" key="2">
    <source>
        <dbReference type="EMBL" id="EIW81254.1"/>
    </source>
</evidence>
<dbReference type="RefSeq" id="XP_007768651.1">
    <property type="nucleotide sequence ID" value="XM_007770461.1"/>
</dbReference>
<gene>
    <name evidence="2" type="ORF">CONPUDRAFT_153805</name>
</gene>
<dbReference type="OrthoDB" id="3260716at2759"/>